<evidence type="ECO:0000313" key="2">
    <source>
        <dbReference type="Proteomes" id="UP000185678"/>
    </source>
</evidence>
<organism evidence="1 2">
    <name type="scientific">Insolitispirillum peregrinum</name>
    <dbReference type="NCBI Taxonomy" id="80876"/>
    <lineage>
        <taxon>Bacteria</taxon>
        <taxon>Pseudomonadati</taxon>
        <taxon>Pseudomonadota</taxon>
        <taxon>Alphaproteobacteria</taxon>
        <taxon>Rhodospirillales</taxon>
        <taxon>Novispirillaceae</taxon>
        <taxon>Insolitispirillum</taxon>
    </lineage>
</organism>
<keyword evidence="2" id="KW-1185">Reference proteome</keyword>
<accession>A0A1N7LPQ2</accession>
<dbReference type="AlphaFoldDB" id="A0A1N7LPQ2"/>
<reference evidence="1 2" key="1">
    <citation type="submission" date="2017-01" db="EMBL/GenBank/DDBJ databases">
        <authorList>
            <person name="Mah S.A."/>
            <person name="Swanson W.J."/>
            <person name="Moy G.W."/>
            <person name="Vacquier V.D."/>
        </authorList>
    </citation>
    <scope>NUCLEOTIDE SEQUENCE [LARGE SCALE GENOMIC DNA]</scope>
    <source>
        <strain evidence="1 2">DSM 11589</strain>
    </source>
</reference>
<dbReference type="EMBL" id="FTOA01000003">
    <property type="protein sequence ID" value="SIS75798.1"/>
    <property type="molecule type" value="Genomic_DNA"/>
</dbReference>
<evidence type="ECO:0000313" key="1">
    <source>
        <dbReference type="EMBL" id="SIS75798.1"/>
    </source>
</evidence>
<sequence length="75" mass="8639">MYFTSWDAERIAAWKSRIAGKTATKEGLRAEIFHYFARQGHHDPDRVLHCWSDIATTQDSLGRWMAWLETPGTAS</sequence>
<gene>
    <name evidence="1" type="ORF">SAMN05421779_103476</name>
</gene>
<dbReference type="OrthoDB" id="9975814at2"/>
<name>A0A1N7LPQ2_9PROT</name>
<dbReference type="RefSeq" id="WP_139332851.1">
    <property type="nucleotide sequence ID" value="NZ_FTOA01000003.1"/>
</dbReference>
<protein>
    <submittedName>
        <fullName evidence="1">Uncharacterized protein</fullName>
    </submittedName>
</protein>
<dbReference type="Proteomes" id="UP000185678">
    <property type="component" value="Unassembled WGS sequence"/>
</dbReference>
<proteinExistence type="predicted"/>